<reference evidence="2 3" key="1">
    <citation type="submission" date="2021-04" db="EMBL/GenBank/DDBJ databases">
        <title>Magnetospirillum sulfuroxidans sp. nov., a facultative chemolithoautotrophic sulfur-oxidizing alphaproteobacterium isolated from freshwater sediment and proposals for Paramagetospirillum gen. nov., and Magnetospirillaceae fam. nov.</title>
        <authorList>
            <person name="Koziaeva V."/>
            <person name="Geelhoed J.S."/>
            <person name="Sorokin D.Y."/>
            <person name="Grouzdev D.S."/>
        </authorList>
    </citation>
    <scope>NUCLEOTIDE SEQUENCE [LARGE SCALE GENOMIC DNA]</scope>
    <source>
        <strain evidence="2 3">J10</strain>
    </source>
</reference>
<accession>A0ABS5I8X4</accession>
<keyword evidence="3" id="KW-1185">Reference proteome</keyword>
<name>A0ABS5I8X4_9PROT</name>
<organism evidence="2 3">
    <name type="scientific">Magnetospirillum sulfuroxidans</name>
    <dbReference type="NCBI Taxonomy" id="611300"/>
    <lineage>
        <taxon>Bacteria</taxon>
        <taxon>Pseudomonadati</taxon>
        <taxon>Pseudomonadota</taxon>
        <taxon>Alphaproteobacteria</taxon>
        <taxon>Rhodospirillales</taxon>
        <taxon>Rhodospirillaceae</taxon>
        <taxon>Magnetospirillum</taxon>
    </lineage>
</organism>
<evidence type="ECO:0000256" key="1">
    <source>
        <dbReference type="SAM" id="Phobius"/>
    </source>
</evidence>
<dbReference type="RefSeq" id="WP_211546086.1">
    <property type="nucleotide sequence ID" value="NZ_JAGTUF010000001.1"/>
</dbReference>
<dbReference type="EMBL" id="JAGTUF010000001">
    <property type="protein sequence ID" value="MBR9970602.1"/>
    <property type="molecule type" value="Genomic_DNA"/>
</dbReference>
<gene>
    <name evidence="2" type="ORF">KEC16_02610</name>
</gene>
<protein>
    <submittedName>
        <fullName evidence="2">Uncharacterized protein</fullName>
    </submittedName>
</protein>
<feature type="transmembrane region" description="Helical" evidence="1">
    <location>
        <begin position="6"/>
        <end position="22"/>
    </location>
</feature>
<keyword evidence="1" id="KW-0812">Transmembrane</keyword>
<sequence length="51" mass="5454">MSEAQITLIFMVAAITVTAIALKRNKALGTRALLLVLFSTAIVGSFLFLTL</sequence>
<evidence type="ECO:0000313" key="3">
    <source>
        <dbReference type="Proteomes" id="UP000680714"/>
    </source>
</evidence>
<comment type="caution">
    <text evidence="2">The sequence shown here is derived from an EMBL/GenBank/DDBJ whole genome shotgun (WGS) entry which is preliminary data.</text>
</comment>
<feature type="transmembrane region" description="Helical" evidence="1">
    <location>
        <begin position="29"/>
        <end position="49"/>
    </location>
</feature>
<keyword evidence="1" id="KW-0472">Membrane</keyword>
<evidence type="ECO:0000313" key="2">
    <source>
        <dbReference type="EMBL" id="MBR9970602.1"/>
    </source>
</evidence>
<keyword evidence="1" id="KW-1133">Transmembrane helix</keyword>
<dbReference type="Proteomes" id="UP000680714">
    <property type="component" value="Unassembled WGS sequence"/>
</dbReference>
<proteinExistence type="predicted"/>